<feature type="repeat" description="TPR" evidence="1">
    <location>
        <begin position="562"/>
        <end position="595"/>
    </location>
</feature>
<accession>A0AAU8MPY2</accession>
<reference evidence="2" key="1">
    <citation type="submission" date="2024-06" db="EMBL/GenBank/DDBJ databases">
        <authorList>
            <person name="Li S."/>
        </authorList>
    </citation>
    <scope>NUCLEOTIDE SEQUENCE</scope>
    <source>
        <strain evidence="2">SR10</strain>
    </source>
</reference>
<dbReference type="PROSITE" id="PS50293">
    <property type="entry name" value="TPR_REGION"/>
    <property type="match status" value="1"/>
</dbReference>
<name>A0AAU8MPY2_9GAMM</name>
<evidence type="ECO:0000256" key="1">
    <source>
        <dbReference type="PROSITE-ProRule" id="PRU00339"/>
    </source>
</evidence>
<protein>
    <submittedName>
        <fullName evidence="2">Tetratricopeptide repeat protein</fullName>
    </submittedName>
</protein>
<dbReference type="PANTHER" id="PTHR12558">
    <property type="entry name" value="CELL DIVISION CYCLE 16,23,27"/>
    <property type="match status" value="1"/>
</dbReference>
<dbReference type="PROSITE" id="PS50005">
    <property type="entry name" value="TPR"/>
    <property type="match status" value="1"/>
</dbReference>
<dbReference type="SMART" id="SM00028">
    <property type="entry name" value="TPR"/>
    <property type="match status" value="3"/>
</dbReference>
<dbReference type="Gene3D" id="1.25.40.10">
    <property type="entry name" value="Tetratricopeptide repeat domain"/>
    <property type="match status" value="2"/>
</dbReference>
<dbReference type="SUPFAM" id="SSF48452">
    <property type="entry name" value="TPR-like"/>
    <property type="match status" value="1"/>
</dbReference>
<dbReference type="InterPro" id="IPR019734">
    <property type="entry name" value="TPR_rpt"/>
</dbReference>
<dbReference type="AlphaFoldDB" id="A0AAU8MPY2"/>
<organism evidence="2">
    <name type="scientific">Lysobacter firmicutimachus</name>
    <dbReference type="NCBI Taxonomy" id="1792846"/>
    <lineage>
        <taxon>Bacteria</taxon>
        <taxon>Pseudomonadati</taxon>
        <taxon>Pseudomonadota</taxon>
        <taxon>Gammaproteobacteria</taxon>
        <taxon>Lysobacterales</taxon>
        <taxon>Lysobacteraceae</taxon>
        <taxon>Lysobacter</taxon>
    </lineage>
</organism>
<gene>
    <name evidence="2" type="ORF">ABU614_12130</name>
</gene>
<keyword evidence="1" id="KW-0802">TPR repeat</keyword>
<dbReference type="Pfam" id="PF13432">
    <property type="entry name" value="TPR_16"/>
    <property type="match status" value="2"/>
</dbReference>
<proteinExistence type="predicted"/>
<dbReference type="InterPro" id="IPR011990">
    <property type="entry name" value="TPR-like_helical_dom_sf"/>
</dbReference>
<evidence type="ECO:0000313" key="2">
    <source>
        <dbReference type="EMBL" id="XCO73156.1"/>
    </source>
</evidence>
<dbReference type="PANTHER" id="PTHR12558:SF13">
    <property type="entry name" value="CELL DIVISION CYCLE PROTEIN 27 HOMOLOG"/>
    <property type="match status" value="1"/>
</dbReference>
<dbReference type="EMBL" id="CP159925">
    <property type="protein sequence ID" value="XCO73156.1"/>
    <property type="molecule type" value="Genomic_DNA"/>
</dbReference>
<sequence length="607" mass="65930">MVFYASIFPIGPIDAACDAAGDGRNAAPAPRATALARRIGAALVGLLLVAPALAATVPSAPSAAALAAARTTIRERAAADPTGASLEALMSGEFALQAGKLNDAAAAYLKAARAAGDRELAERATNIAVLAKQDQVAGEALALWRKLGGQGGGVAAAEATLSLRRGDDRAALRQLNELMAADPEAGWRQVLVVLTTGSKNPEQAGRVLEKIVDGGKIPPRNLMAWVAFGGLSQRLDRPKLTERIVEEVVERFPGEPRVALLRVSQLREDGKTDEARKLLQTLEPQADRDTSLRALVAEQYEALKDFQAVAAVLGRGPQDEQTYALRASYLARAEDKPTLTRLYDELRASAAKPDPARRLLLGQLAEFLERNEEALTWYQGVPGGSQRSLARLRSSNVLHKLDRADEAYANLRAMQADAAIQDDARRDAYLLEANLRADDKNDAGESDAFARGLAAFPDEPEILYARALSWERRDDIARAEADLRRILVAEPDNSAALNALGYTLADRTTRYQEALELIERARAAEPNNYAVIDSYGWVLYRLGRVAEAETELRRALTLQKDAEVAAHLGEVLWQTGKREEARKYFDQAKQIDPDNRSLLRALKKLGL</sequence>